<dbReference type="InterPro" id="IPR014509">
    <property type="entry name" value="YjdF-like"/>
</dbReference>
<evidence type="ECO:0000256" key="1">
    <source>
        <dbReference type="SAM" id="Phobius"/>
    </source>
</evidence>
<dbReference type="EMBL" id="SNZH01000010">
    <property type="protein sequence ID" value="TDR41578.1"/>
    <property type="molecule type" value="Genomic_DNA"/>
</dbReference>
<keyword evidence="1" id="KW-0472">Membrane</keyword>
<dbReference type="InterPro" id="IPR058534">
    <property type="entry name" value="YjdF"/>
</dbReference>
<feature type="transmembrane region" description="Helical" evidence="1">
    <location>
        <begin position="12"/>
        <end position="31"/>
    </location>
</feature>
<feature type="transmembrane region" description="Helical" evidence="1">
    <location>
        <begin position="111"/>
        <end position="128"/>
    </location>
</feature>
<feature type="transmembrane region" description="Helical" evidence="1">
    <location>
        <begin position="187"/>
        <end position="203"/>
    </location>
</feature>
<sequence length="212" mass="23313">MNAPPWNASSRYPLLLLTLFAIVWVALAIAPNYRQDWLLENVLVLIAVPLLVAGHGRLPFSNTAYTCLFVFLVLHEVGAHYTYSEVPLPSWMAGAVSDGTAAVSRNHFDRIVHFLYGVLITPMAVQLLDARAPQRGMWRWLLPWLFVVSHATLFEIVEAAAAGVFGGDLGQAYVGMQGDVWDSQKDSALAAVGAALAVAFARWRTRRKARAP</sequence>
<organism evidence="2 3">
    <name type="scientific">Tahibacter aquaticus</name>
    <dbReference type="NCBI Taxonomy" id="520092"/>
    <lineage>
        <taxon>Bacteria</taxon>
        <taxon>Pseudomonadati</taxon>
        <taxon>Pseudomonadota</taxon>
        <taxon>Gammaproteobacteria</taxon>
        <taxon>Lysobacterales</taxon>
        <taxon>Rhodanobacteraceae</taxon>
        <taxon>Tahibacter</taxon>
    </lineage>
</organism>
<keyword evidence="1" id="KW-1133">Transmembrane helix</keyword>
<reference evidence="2 3" key="1">
    <citation type="submission" date="2019-03" db="EMBL/GenBank/DDBJ databases">
        <title>Genomic Encyclopedia of Type Strains, Phase IV (KMG-IV): sequencing the most valuable type-strain genomes for metagenomic binning, comparative biology and taxonomic classification.</title>
        <authorList>
            <person name="Goeker M."/>
        </authorList>
    </citation>
    <scope>NUCLEOTIDE SEQUENCE [LARGE SCALE GENOMIC DNA]</scope>
    <source>
        <strain evidence="2 3">DSM 21667</strain>
    </source>
</reference>
<evidence type="ECO:0000313" key="3">
    <source>
        <dbReference type="Proteomes" id="UP000295293"/>
    </source>
</evidence>
<dbReference type="Proteomes" id="UP000295293">
    <property type="component" value="Unassembled WGS sequence"/>
</dbReference>
<dbReference type="Pfam" id="PF09997">
    <property type="entry name" value="DUF2238"/>
    <property type="match status" value="1"/>
</dbReference>
<proteinExistence type="predicted"/>
<accession>A0A4R6YTC2</accession>
<evidence type="ECO:0000313" key="2">
    <source>
        <dbReference type="EMBL" id="TDR41578.1"/>
    </source>
</evidence>
<dbReference type="PIRSF" id="PIRSF020606">
    <property type="entry name" value="UCP020606"/>
    <property type="match status" value="1"/>
</dbReference>
<dbReference type="AlphaFoldDB" id="A0A4R6YTC2"/>
<comment type="caution">
    <text evidence="2">The sequence shown here is derived from an EMBL/GenBank/DDBJ whole genome shotgun (WGS) entry which is preliminary data.</text>
</comment>
<feature type="transmembrane region" description="Helical" evidence="1">
    <location>
        <begin position="37"/>
        <end position="56"/>
    </location>
</feature>
<dbReference type="OrthoDB" id="9786473at2"/>
<gene>
    <name evidence="2" type="ORF">DFR29_11060</name>
</gene>
<keyword evidence="1" id="KW-0812">Transmembrane</keyword>
<dbReference type="RefSeq" id="WP_133819660.1">
    <property type="nucleotide sequence ID" value="NZ_SNZH01000010.1"/>
</dbReference>
<feature type="transmembrane region" description="Helical" evidence="1">
    <location>
        <begin position="140"/>
        <end position="167"/>
    </location>
</feature>
<keyword evidence="3" id="KW-1185">Reference proteome</keyword>
<protein>
    <submittedName>
        <fullName evidence="2">Putative membrane protein</fullName>
    </submittedName>
</protein>
<name>A0A4R6YTC2_9GAMM</name>